<gene>
    <name evidence="2" type="ORF">FB388_4535</name>
</gene>
<organism evidence="2 3">
    <name type="scientific">Pseudonocardia cypriaca</name>
    <dbReference type="NCBI Taxonomy" id="882449"/>
    <lineage>
        <taxon>Bacteria</taxon>
        <taxon>Bacillati</taxon>
        <taxon>Actinomycetota</taxon>
        <taxon>Actinomycetes</taxon>
        <taxon>Pseudonocardiales</taxon>
        <taxon>Pseudonocardiaceae</taxon>
        <taxon>Pseudonocardia</taxon>
    </lineage>
</organism>
<dbReference type="AlphaFoldDB" id="A0A543FU33"/>
<dbReference type="RefSeq" id="WP_142104161.1">
    <property type="nucleotide sequence ID" value="NZ_VFPH01000002.1"/>
</dbReference>
<evidence type="ECO:0000259" key="1">
    <source>
        <dbReference type="Pfam" id="PF04149"/>
    </source>
</evidence>
<name>A0A543FU33_9PSEU</name>
<evidence type="ECO:0000313" key="3">
    <source>
        <dbReference type="Proteomes" id="UP000319818"/>
    </source>
</evidence>
<protein>
    <submittedName>
        <fullName evidence="2">Uncharacterized protein DUF397</fullName>
    </submittedName>
</protein>
<dbReference type="OrthoDB" id="4330022at2"/>
<dbReference type="Pfam" id="PF04149">
    <property type="entry name" value="DUF397"/>
    <property type="match status" value="1"/>
</dbReference>
<evidence type="ECO:0000313" key="2">
    <source>
        <dbReference type="EMBL" id="TQM37326.1"/>
    </source>
</evidence>
<sequence length="73" mass="8102">MGDDELRWFTSSFSGGNGDSCVEVAFLPTAVAVRDTKNRALPPHRHTESSWTEFLAAVRAREFDRADATSQTQ</sequence>
<keyword evidence="3" id="KW-1185">Reference proteome</keyword>
<comment type="caution">
    <text evidence="2">The sequence shown here is derived from an EMBL/GenBank/DDBJ whole genome shotgun (WGS) entry which is preliminary data.</text>
</comment>
<dbReference type="EMBL" id="VFPH01000002">
    <property type="protein sequence ID" value="TQM37326.1"/>
    <property type="molecule type" value="Genomic_DNA"/>
</dbReference>
<proteinExistence type="predicted"/>
<dbReference type="Proteomes" id="UP000319818">
    <property type="component" value="Unassembled WGS sequence"/>
</dbReference>
<reference evidence="2 3" key="1">
    <citation type="submission" date="2019-06" db="EMBL/GenBank/DDBJ databases">
        <title>Sequencing the genomes of 1000 actinobacteria strains.</title>
        <authorList>
            <person name="Klenk H.-P."/>
        </authorList>
    </citation>
    <scope>NUCLEOTIDE SEQUENCE [LARGE SCALE GENOMIC DNA]</scope>
    <source>
        <strain evidence="2 3">DSM 45511</strain>
    </source>
</reference>
<accession>A0A543FU33</accession>
<feature type="domain" description="DUF397" evidence="1">
    <location>
        <begin position="6"/>
        <end position="59"/>
    </location>
</feature>
<dbReference type="InterPro" id="IPR007278">
    <property type="entry name" value="DUF397"/>
</dbReference>